<feature type="region of interest" description="Disordered" evidence="1">
    <location>
        <begin position="400"/>
        <end position="426"/>
    </location>
</feature>
<evidence type="ECO:0000313" key="3">
    <source>
        <dbReference type="Proteomes" id="UP000719412"/>
    </source>
</evidence>
<reference evidence="2" key="2">
    <citation type="submission" date="2021-08" db="EMBL/GenBank/DDBJ databases">
        <authorList>
            <person name="Eriksson T."/>
        </authorList>
    </citation>
    <scope>NUCLEOTIDE SEQUENCE</scope>
    <source>
        <strain evidence="2">Stoneville</strain>
        <tissue evidence="2">Whole head</tissue>
    </source>
</reference>
<dbReference type="Pfam" id="PF03564">
    <property type="entry name" value="DUF1759"/>
    <property type="match status" value="1"/>
</dbReference>
<sequence length="776" mass="87671">MAAKAKENRAQRDCLKTQMFEILEVAKSSQEQPSLRALLKRRFARAQSIFEKFEPVHSAILAHTAAQSEPDFAAEEQIRREFFEAFDEIEAIYVNYFPEIDRPASTETNRSTSSSSNLRLPKLSLRNFNGNFSEWSSFIQFFNNAVHSRADVAQIEKFQYLLSCLSGEPLNLVKALTLSEENYPIAYKALVDRYENKRRLSYHYWNNIQALPKLKSESSQGLRETIDKFTENRSALLALNLSHSLEDFMWLQLLLEKLDPETRKQFEAEIRSLGPAEVPKYTQLAEFVESQCRVLDSLGNSKSSSNPNSKSKTKSVFARRLVLAVNKLLHLCGRPPHIKRTLQMSRLCVKNTSPTVRSGKVTARRLCINCLRSSHQSKSCPSKSSCRSCMEKHHTMLHFNKNSTQNSSTTSQPSSSNSIETNSSAPNVANSQLTTLTSSIGNKIVLLATAVIEVKDVRGNFHRVRVILDNCSQGSFITQKCLRRLGLRFTPSKMHVKGINPGAESISPGFSECLIRPRNSSIEQQKIIAHVLPNITGDQPSNPVDISRWKHISNLNLADPEFNSPHRIEMLLGGDVYATLLRPGVLLGTNPGEPAAINTIFGWVINGPVDFRVPSVVNTYCTIVEPEPLEVSLKRLWELEEVPNESFANPDDIQCERLYAASVTRGENGRYTVALPFKIQKTEFPNSRDIPVRRFLLLENRLIRNPALHQEYVQFMWDYLDSNHMSRAPPLPENSVQNYYIPHHCILRPDSSSTKLRVVFDASAKASNGQISSRCC</sequence>
<dbReference type="EMBL" id="JABDTM020002650">
    <property type="protein sequence ID" value="KAH0822379.1"/>
    <property type="molecule type" value="Genomic_DNA"/>
</dbReference>
<evidence type="ECO:0000256" key="1">
    <source>
        <dbReference type="SAM" id="MobiDB-lite"/>
    </source>
</evidence>
<dbReference type="PANTHER" id="PTHR47331:SF4">
    <property type="entry name" value="PEPTIDASE S1 DOMAIN-CONTAINING PROTEIN"/>
    <property type="match status" value="1"/>
</dbReference>
<proteinExistence type="predicted"/>
<organism evidence="2 3">
    <name type="scientific">Tenebrio molitor</name>
    <name type="common">Yellow mealworm beetle</name>
    <dbReference type="NCBI Taxonomy" id="7067"/>
    <lineage>
        <taxon>Eukaryota</taxon>
        <taxon>Metazoa</taxon>
        <taxon>Ecdysozoa</taxon>
        <taxon>Arthropoda</taxon>
        <taxon>Hexapoda</taxon>
        <taxon>Insecta</taxon>
        <taxon>Pterygota</taxon>
        <taxon>Neoptera</taxon>
        <taxon>Endopterygota</taxon>
        <taxon>Coleoptera</taxon>
        <taxon>Polyphaga</taxon>
        <taxon>Cucujiformia</taxon>
        <taxon>Tenebrionidae</taxon>
        <taxon>Tenebrio</taxon>
    </lineage>
</organism>
<reference evidence="2" key="1">
    <citation type="journal article" date="2020" name="J Insects Food Feed">
        <title>The yellow mealworm (Tenebrio molitor) genome: a resource for the emerging insects as food and feed industry.</title>
        <authorList>
            <person name="Eriksson T."/>
            <person name="Andere A."/>
            <person name="Kelstrup H."/>
            <person name="Emery V."/>
            <person name="Picard C."/>
        </authorList>
    </citation>
    <scope>NUCLEOTIDE SEQUENCE</scope>
    <source>
        <strain evidence="2">Stoneville</strain>
        <tissue evidence="2">Whole head</tissue>
    </source>
</reference>
<feature type="compositionally biased region" description="Low complexity" evidence="1">
    <location>
        <begin position="402"/>
        <end position="424"/>
    </location>
</feature>
<keyword evidence="3" id="KW-1185">Reference proteome</keyword>
<dbReference type="AlphaFoldDB" id="A0A8J6HX55"/>
<evidence type="ECO:0008006" key="4">
    <source>
        <dbReference type="Google" id="ProtNLM"/>
    </source>
</evidence>
<accession>A0A8J6HX55</accession>
<dbReference type="InterPro" id="IPR005312">
    <property type="entry name" value="DUF1759"/>
</dbReference>
<dbReference type="PANTHER" id="PTHR47331">
    <property type="entry name" value="PHD-TYPE DOMAIN-CONTAINING PROTEIN"/>
    <property type="match status" value="1"/>
</dbReference>
<evidence type="ECO:0000313" key="2">
    <source>
        <dbReference type="EMBL" id="KAH0822379.1"/>
    </source>
</evidence>
<protein>
    <recommendedName>
        <fullName evidence="4">Peptidase aspartic putative domain-containing protein</fullName>
    </recommendedName>
</protein>
<gene>
    <name evidence="2" type="ORF">GEV33_000412</name>
</gene>
<dbReference type="Proteomes" id="UP000719412">
    <property type="component" value="Unassembled WGS sequence"/>
</dbReference>
<comment type="caution">
    <text evidence="2">The sequence shown here is derived from an EMBL/GenBank/DDBJ whole genome shotgun (WGS) entry which is preliminary data.</text>
</comment>
<name>A0A8J6HX55_TENMO</name>